<dbReference type="SUPFAM" id="SSF52833">
    <property type="entry name" value="Thioredoxin-like"/>
    <property type="match status" value="1"/>
</dbReference>
<dbReference type="EMBL" id="LIAE01007904">
    <property type="protein sequence ID" value="PAV76350.1"/>
    <property type="molecule type" value="Genomic_DNA"/>
</dbReference>
<name>A0A2A2KQY3_9BILA</name>
<dbReference type="STRING" id="2018661.A0A2A2KQY3"/>
<dbReference type="AlphaFoldDB" id="A0A2A2KQY3"/>
<comment type="caution">
    <text evidence="1">The sequence shown here is derived from an EMBL/GenBank/DDBJ whole genome shotgun (WGS) entry which is preliminary data.</text>
</comment>
<keyword evidence="2" id="KW-1185">Reference proteome</keyword>
<evidence type="ECO:0000313" key="2">
    <source>
        <dbReference type="Proteomes" id="UP000218231"/>
    </source>
</evidence>
<sequence length="100" mass="11649">MTSCGILRKIWEKCRDAIDLLRALNIRFELRDLNIDSELADELADRMKLTKNNITLTEKNEKKQLAEELRSFRGRTDCQHCAGRGYFVCRKCNGAKKSIR</sequence>
<protein>
    <submittedName>
        <fullName evidence="1">Uncharacterized protein</fullName>
    </submittedName>
</protein>
<evidence type="ECO:0000313" key="1">
    <source>
        <dbReference type="EMBL" id="PAV76350.1"/>
    </source>
</evidence>
<accession>A0A2A2KQY3</accession>
<organism evidence="1 2">
    <name type="scientific">Diploscapter pachys</name>
    <dbReference type="NCBI Taxonomy" id="2018661"/>
    <lineage>
        <taxon>Eukaryota</taxon>
        <taxon>Metazoa</taxon>
        <taxon>Ecdysozoa</taxon>
        <taxon>Nematoda</taxon>
        <taxon>Chromadorea</taxon>
        <taxon>Rhabditida</taxon>
        <taxon>Rhabditina</taxon>
        <taxon>Rhabditomorpha</taxon>
        <taxon>Rhabditoidea</taxon>
        <taxon>Rhabditidae</taxon>
        <taxon>Diploscapter</taxon>
    </lineage>
</organism>
<gene>
    <name evidence="1" type="ORF">WR25_07604</name>
</gene>
<proteinExistence type="predicted"/>
<dbReference type="InterPro" id="IPR036249">
    <property type="entry name" value="Thioredoxin-like_sf"/>
</dbReference>
<reference evidence="1 2" key="1">
    <citation type="journal article" date="2017" name="Curr. Biol.">
        <title>Genome architecture and evolution of a unichromosomal asexual nematode.</title>
        <authorList>
            <person name="Fradin H."/>
            <person name="Zegar C."/>
            <person name="Gutwein M."/>
            <person name="Lucas J."/>
            <person name="Kovtun M."/>
            <person name="Corcoran D."/>
            <person name="Baugh L.R."/>
            <person name="Kiontke K."/>
            <person name="Gunsalus K."/>
            <person name="Fitch D.H."/>
            <person name="Piano F."/>
        </authorList>
    </citation>
    <scope>NUCLEOTIDE SEQUENCE [LARGE SCALE GENOMIC DNA]</scope>
    <source>
        <strain evidence="1">PF1309</strain>
    </source>
</reference>
<dbReference type="Proteomes" id="UP000218231">
    <property type="component" value="Unassembled WGS sequence"/>
</dbReference>
<dbReference type="OrthoDB" id="423313at2759"/>